<dbReference type="EMBL" id="CP144057">
    <property type="protein sequence ID" value="WWD19685.1"/>
    <property type="molecule type" value="Genomic_DNA"/>
</dbReference>
<reference evidence="1" key="2">
    <citation type="submission" date="2024-01" db="EMBL/GenBank/DDBJ databases">
        <title>Comparative genomics of Cryptococcus and Kwoniella reveals pathogenesis evolution and contrasting modes of karyotype evolution via chromosome fusion or intercentromeric recombination.</title>
        <authorList>
            <person name="Coelho M.A."/>
            <person name="David-Palma M."/>
            <person name="Shea T."/>
            <person name="Bowers K."/>
            <person name="McGinley-Smith S."/>
            <person name="Mohammad A.W."/>
            <person name="Gnirke A."/>
            <person name="Yurkov A.M."/>
            <person name="Nowrousian M."/>
            <person name="Sun S."/>
            <person name="Cuomo C.A."/>
            <person name="Heitman J."/>
        </authorList>
    </citation>
    <scope>NUCLEOTIDE SEQUENCE</scope>
    <source>
        <strain evidence="1">CBS 12478</strain>
    </source>
</reference>
<organism evidence="1 2">
    <name type="scientific">Kwoniella shandongensis</name>
    <dbReference type="NCBI Taxonomy" id="1734106"/>
    <lineage>
        <taxon>Eukaryota</taxon>
        <taxon>Fungi</taxon>
        <taxon>Dikarya</taxon>
        <taxon>Basidiomycota</taxon>
        <taxon>Agaricomycotina</taxon>
        <taxon>Tremellomycetes</taxon>
        <taxon>Tremellales</taxon>
        <taxon>Cryptococcaceae</taxon>
        <taxon>Kwoniella</taxon>
    </lineage>
</organism>
<keyword evidence="2" id="KW-1185">Reference proteome</keyword>
<protein>
    <submittedName>
        <fullName evidence="1">Uncharacterized protein</fullName>
    </submittedName>
</protein>
<sequence>MREFQVCEFRRGRGEEDRKMTGAFVAKDLNRERYKMWQEVGETTNVLRSEPGFVVLAKRNIGDYQFFKGSQACEEGLNHRPSIAESHLLSRFLPSKLAQPAQSPTASLEAQIVAHNLRIDIAPKIFPVGTEGRDGDLVIVLKELSNEHEVLVRKVEEAVHHTILVEEASTNELRSTV</sequence>
<evidence type="ECO:0000313" key="1">
    <source>
        <dbReference type="EMBL" id="WWD19685.1"/>
    </source>
</evidence>
<dbReference type="Proteomes" id="UP000322225">
    <property type="component" value="Chromosome 7"/>
</dbReference>
<reference evidence="1" key="1">
    <citation type="submission" date="2017-08" db="EMBL/GenBank/DDBJ databases">
        <authorList>
            <person name="Cuomo C."/>
            <person name="Billmyre B."/>
            <person name="Heitman J."/>
        </authorList>
    </citation>
    <scope>NUCLEOTIDE SEQUENCE</scope>
    <source>
        <strain evidence="1">CBS 12478</strain>
    </source>
</reference>
<accession>A0AAJ8MW58</accession>
<dbReference type="GeneID" id="43588239"/>
<name>A0AAJ8MW58_9TREE</name>
<gene>
    <name evidence="1" type="ORF">CI109_104147</name>
</gene>
<dbReference type="AlphaFoldDB" id="A0AAJ8MW58"/>
<proteinExistence type="predicted"/>
<evidence type="ECO:0000313" key="2">
    <source>
        <dbReference type="Proteomes" id="UP000322225"/>
    </source>
</evidence>
<dbReference type="KEGG" id="ksn:43588239"/>
<dbReference type="RefSeq" id="XP_031861708.2">
    <property type="nucleotide sequence ID" value="XM_032004106.2"/>
</dbReference>